<dbReference type="InterPro" id="IPR015943">
    <property type="entry name" value="WD40/YVTN_repeat-like_dom_sf"/>
</dbReference>
<evidence type="ECO:0000313" key="5">
    <source>
        <dbReference type="EMBL" id="MBD8488678.1"/>
    </source>
</evidence>
<dbReference type="Proteomes" id="UP000647133">
    <property type="component" value="Unassembled WGS sequence"/>
</dbReference>
<dbReference type="PANTHER" id="PTHR47199">
    <property type="entry name" value="PHOTOSYSTEM II STABILITY/ASSEMBLY FACTOR HCF136, CHLOROPLASTIC"/>
    <property type="match status" value="1"/>
</dbReference>
<proteinExistence type="predicted"/>
<dbReference type="InterPro" id="IPR028203">
    <property type="entry name" value="PSII_CF48-like_dom"/>
</dbReference>
<feature type="domain" description="Photosynthesis system II assembly factor Ycf48/Hcf136-like" evidence="4">
    <location>
        <begin position="34"/>
        <end position="123"/>
    </location>
</feature>
<feature type="chain" id="PRO_5045873201" evidence="3">
    <location>
        <begin position="20"/>
        <end position="348"/>
    </location>
</feature>
<feature type="signal peptide" evidence="3">
    <location>
        <begin position="1"/>
        <end position="19"/>
    </location>
</feature>
<evidence type="ECO:0000256" key="2">
    <source>
        <dbReference type="ARBA" id="ARBA00023276"/>
    </source>
</evidence>
<gene>
    <name evidence="5" type="ORF">IFO69_07980</name>
</gene>
<sequence>MRKAYHLLFLLVLSAIAWASCSSPQAVEVRTPLGWKILNTPTKSSLRGLCPLTEEIAWATGSNGLWMLTIDGGLSWDHGVIDGLDTVDFRDIEAFNASTAIAVSAGQPAVIYKTTDSGKTWKRKYEGPEEAFLDGLVFEDDRRGYAYGDPVNGKWMILLTLNGGESWEPLTTAPKAQKGEAGFAASGSGILAKGHRIWMASGGLKSNIYYSEDGGVDWDTIPAPIIQGEPSQGIFSLSFINGKNLVAVGGDYLKPDFNQNNISLSFDEGITWKKPEGTPPSGYRSGVTYFPAYSWLISVGTNGSDYSIDGGNNWTKFSDIGLHAVKRSKNGGAIWASGGEGKVALLNF</sequence>
<dbReference type="Gene3D" id="2.130.10.10">
    <property type="entry name" value="YVTN repeat-like/Quinoprotein amine dehydrogenase"/>
    <property type="match status" value="2"/>
</dbReference>
<evidence type="ECO:0000313" key="6">
    <source>
        <dbReference type="Proteomes" id="UP000647133"/>
    </source>
</evidence>
<name>A0ABR9AIR1_9BACT</name>
<reference evidence="5 6" key="1">
    <citation type="submission" date="2020-09" db="EMBL/GenBank/DDBJ databases">
        <title>Echinicola sp. CAU 1574 isolated from sand of Sido Beach.</title>
        <authorList>
            <person name="Kim W."/>
        </authorList>
    </citation>
    <scope>NUCLEOTIDE SEQUENCE [LARGE SCALE GENOMIC DNA]</scope>
    <source>
        <strain evidence="5 6">CAU 1574</strain>
    </source>
</reference>
<keyword evidence="3" id="KW-0732">Signal</keyword>
<dbReference type="EMBL" id="JACYTQ010000002">
    <property type="protein sequence ID" value="MBD8488678.1"/>
    <property type="molecule type" value="Genomic_DNA"/>
</dbReference>
<evidence type="ECO:0000256" key="1">
    <source>
        <dbReference type="ARBA" id="ARBA00022531"/>
    </source>
</evidence>
<comment type="caution">
    <text evidence="5">The sequence shown here is derived from an EMBL/GenBank/DDBJ whole genome shotgun (WGS) entry which is preliminary data.</text>
</comment>
<keyword evidence="6" id="KW-1185">Reference proteome</keyword>
<evidence type="ECO:0000259" key="4">
    <source>
        <dbReference type="Pfam" id="PF14870"/>
    </source>
</evidence>
<protein>
    <submittedName>
        <fullName evidence="5">Photosystem II stability/assembly factor-like protein</fullName>
    </submittedName>
</protein>
<dbReference type="Pfam" id="PF14870">
    <property type="entry name" value="PSII_BNR"/>
    <property type="match status" value="1"/>
</dbReference>
<evidence type="ECO:0000256" key="3">
    <source>
        <dbReference type="SAM" id="SignalP"/>
    </source>
</evidence>
<dbReference type="PANTHER" id="PTHR47199:SF2">
    <property type="entry name" value="PHOTOSYSTEM II STABILITY_ASSEMBLY FACTOR HCF136, CHLOROPLASTIC"/>
    <property type="match status" value="1"/>
</dbReference>
<keyword evidence="1" id="KW-0602">Photosynthesis</keyword>
<dbReference type="SUPFAM" id="SSF110296">
    <property type="entry name" value="Oligoxyloglucan reducing end-specific cellobiohydrolase"/>
    <property type="match status" value="1"/>
</dbReference>
<accession>A0ABR9AIR1</accession>
<organism evidence="5 6">
    <name type="scientific">Echinicola arenosa</name>
    <dbReference type="NCBI Taxonomy" id="2774144"/>
    <lineage>
        <taxon>Bacteria</taxon>
        <taxon>Pseudomonadati</taxon>
        <taxon>Bacteroidota</taxon>
        <taxon>Cytophagia</taxon>
        <taxon>Cytophagales</taxon>
        <taxon>Cyclobacteriaceae</taxon>
        <taxon>Echinicola</taxon>
    </lineage>
</organism>
<dbReference type="PROSITE" id="PS51257">
    <property type="entry name" value="PROKAR_LIPOPROTEIN"/>
    <property type="match status" value="1"/>
</dbReference>
<keyword evidence="2" id="KW-0604">Photosystem II</keyword>
<dbReference type="CDD" id="cd15482">
    <property type="entry name" value="Sialidase_non-viral"/>
    <property type="match status" value="1"/>
</dbReference>
<dbReference type="RefSeq" id="WP_192009533.1">
    <property type="nucleotide sequence ID" value="NZ_JACYTQ010000002.1"/>
</dbReference>